<dbReference type="InterPro" id="IPR010287">
    <property type="entry name" value="DUF892_YciF-like"/>
</dbReference>
<gene>
    <name evidence="1" type="ORF">GCM10011379_21080</name>
</gene>
<dbReference type="AlphaFoldDB" id="A0A917MXG1"/>
<dbReference type="PANTHER" id="PTHR30565">
    <property type="entry name" value="PROTEIN YCIF"/>
    <property type="match status" value="1"/>
</dbReference>
<protein>
    <recommendedName>
        <fullName evidence="3">Ferritin-like metal-binding protein YciE</fullName>
    </recommendedName>
</protein>
<proteinExistence type="predicted"/>
<reference evidence="1" key="1">
    <citation type="journal article" date="2014" name="Int. J. Syst. Evol. Microbiol.">
        <title>Complete genome sequence of Corynebacterium casei LMG S-19264T (=DSM 44701T), isolated from a smear-ripened cheese.</title>
        <authorList>
            <consortium name="US DOE Joint Genome Institute (JGI-PGF)"/>
            <person name="Walter F."/>
            <person name="Albersmeier A."/>
            <person name="Kalinowski J."/>
            <person name="Ruckert C."/>
        </authorList>
    </citation>
    <scope>NUCLEOTIDE SEQUENCE</scope>
    <source>
        <strain evidence="1">CGMCC 1.15290</strain>
    </source>
</reference>
<organism evidence="1 2">
    <name type="scientific">Filimonas zeae</name>
    <dbReference type="NCBI Taxonomy" id="1737353"/>
    <lineage>
        <taxon>Bacteria</taxon>
        <taxon>Pseudomonadati</taxon>
        <taxon>Bacteroidota</taxon>
        <taxon>Chitinophagia</taxon>
        <taxon>Chitinophagales</taxon>
        <taxon>Chitinophagaceae</taxon>
        <taxon>Filimonas</taxon>
    </lineage>
</organism>
<keyword evidence="2" id="KW-1185">Reference proteome</keyword>
<dbReference type="Proteomes" id="UP000627292">
    <property type="component" value="Unassembled WGS sequence"/>
</dbReference>
<dbReference type="EMBL" id="BMIB01000002">
    <property type="protein sequence ID" value="GGH66671.1"/>
    <property type="molecule type" value="Genomic_DNA"/>
</dbReference>
<evidence type="ECO:0000313" key="2">
    <source>
        <dbReference type="Proteomes" id="UP000627292"/>
    </source>
</evidence>
<sequence>MSKTPTPKRRLSTTEPALLKLFKDGLKDIYWVEKHLVKELPKMRKSATSQELAATMEEHAEVTKTHVERLEQIFKILGERAQTKNVMSWKSSL</sequence>
<evidence type="ECO:0000313" key="1">
    <source>
        <dbReference type="EMBL" id="GGH66671.1"/>
    </source>
</evidence>
<dbReference type="InterPro" id="IPR009078">
    <property type="entry name" value="Ferritin-like_SF"/>
</dbReference>
<dbReference type="Gene3D" id="1.20.1260.10">
    <property type="match status" value="1"/>
</dbReference>
<dbReference type="PANTHER" id="PTHR30565:SF9">
    <property type="entry name" value="PROTEIN YCIF"/>
    <property type="match status" value="1"/>
</dbReference>
<dbReference type="Pfam" id="PF05974">
    <property type="entry name" value="DUF892"/>
    <property type="match status" value="1"/>
</dbReference>
<dbReference type="SUPFAM" id="SSF47240">
    <property type="entry name" value="Ferritin-like"/>
    <property type="match status" value="1"/>
</dbReference>
<evidence type="ECO:0008006" key="3">
    <source>
        <dbReference type="Google" id="ProtNLM"/>
    </source>
</evidence>
<dbReference type="InterPro" id="IPR012347">
    <property type="entry name" value="Ferritin-like"/>
</dbReference>
<name>A0A917MXG1_9BACT</name>
<reference evidence="1" key="2">
    <citation type="submission" date="2020-09" db="EMBL/GenBank/DDBJ databases">
        <authorList>
            <person name="Sun Q."/>
            <person name="Zhou Y."/>
        </authorList>
    </citation>
    <scope>NUCLEOTIDE SEQUENCE</scope>
    <source>
        <strain evidence="1">CGMCC 1.15290</strain>
    </source>
</reference>
<comment type="caution">
    <text evidence="1">The sequence shown here is derived from an EMBL/GenBank/DDBJ whole genome shotgun (WGS) entry which is preliminary data.</text>
</comment>
<dbReference type="InterPro" id="IPR047114">
    <property type="entry name" value="YciF"/>
</dbReference>
<accession>A0A917MXG1</accession>